<dbReference type="Proteomes" id="UP000697710">
    <property type="component" value="Unassembled WGS sequence"/>
</dbReference>
<gene>
    <name evidence="2" type="ORF">KC729_19355</name>
</gene>
<keyword evidence="2" id="KW-0067">ATP-binding</keyword>
<dbReference type="GO" id="GO:0016887">
    <property type="term" value="F:ATP hydrolysis activity"/>
    <property type="evidence" value="ECO:0007669"/>
    <property type="project" value="InterPro"/>
</dbReference>
<dbReference type="GO" id="GO:0015421">
    <property type="term" value="F:ABC-type oligopeptide transporter activity"/>
    <property type="evidence" value="ECO:0007669"/>
    <property type="project" value="TreeGrafter"/>
</dbReference>
<protein>
    <submittedName>
        <fullName evidence="2">ATP-binding cassette domain-containing protein</fullName>
    </submittedName>
</protein>
<dbReference type="InterPro" id="IPR003439">
    <property type="entry name" value="ABC_transporter-like_ATP-bd"/>
</dbReference>
<dbReference type="GO" id="GO:0005524">
    <property type="term" value="F:ATP binding"/>
    <property type="evidence" value="ECO:0007669"/>
    <property type="project" value="UniProtKB-KW"/>
</dbReference>
<sequence length="85" mass="9195">MFFARDRECWVGKHRTVEPARTGRRSNLLGERVGCLSVGQKQLVSLARAVLADPPILIMDAATSSVDAETERLIQAGIGGMLSGR</sequence>
<dbReference type="GO" id="GO:0090374">
    <property type="term" value="P:oligopeptide export from mitochondrion"/>
    <property type="evidence" value="ECO:0007669"/>
    <property type="project" value="TreeGrafter"/>
</dbReference>
<dbReference type="Pfam" id="PF00005">
    <property type="entry name" value="ABC_tran"/>
    <property type="match status" value="1"/>
</dbReference>
<feature type="non-terminal residue" evidence="2">
    <location>
        <position position="85"/>
    </location>
</feature>
<evidence type="ECO:0000313" key="2">
    <source>
        <dbReference type="EMBL" id="MCA9729850.1"/>
    </source>
</evidence>
<dbReference type="Gene3D" id="3.40.50.300">
    <property type="entry name" value="P-loop containing nucleotide triphosphate hydrolases"/>
    <property type="match status" value="1"/>
</dbReference>
<reference evidence="2" key="1">
    <citation type="submission" date="2020-04" db="EMBL/GenBank/DDBJ databases">
        <authorList>
            <person name="Zhang T."/>
        </authorList>
    </citation>
    <scope>NUCLEOTIDE SEQUENCE</scope>
    <source>
        <strain evidence="2">HKST-UBA01</strain>
    </source>
</reference>
<dbReference type="PANTHER" id="PTHR43394:SF1">
    <property type="entry name" value="ATP-BINDING CASSETTE SUB-FAMILY B MEMBER 10, MITOCHONDRIAL"/>
    <property type="match status" value="1"/>
</dbReference>
<dbReference type="InterPro" id="IPR039421">
    <property type="entry name" value="Type_1_exporter"/>
</dbReference>
<accession>A0A956RRA7</accession>
<reference evidence="2" key="2">
    <citation type="journal article" date="2021" name="Microbiome">
        <title>Successional dynamics and alternative stable states in a saline activated sludge microbial community over 9 years.</title>
        <authorList>
            <person name="Wang Y."/>
            <person name="Ye J."/>
            <person name="Ju F."/>
            <person name="Liu L."/>
            <person name="Boyd J.A."/>
            <person name="Deng Y."/>
            <person name="Parks D.H."/>
            <person name="Jiang X."/>
            <person name="Yin X."/>
            <person name="Woodcroft B.J."/>
            <person name="Tyson G.W."/>
            <person name="Hugenholtz P."/>
            <person name="Polz M.F."/>
            <person name="Zhang T."/>
        </authorList>
    </citation>
    <scope>NUCLEOTIDE SEQUENCE</scope>
    <source>
        <strain evidence="2">HKST-UBA01</strain>
    </source>
</reference>
<dbReference type="EMBL" id="JAGQHR010000868">
    <property type="protein sequence ID" value="MCA9729850.1"/>
    <property type="molecule type" value="Genomic_DNA"/>
</dbReference>
<organism evidence="2 3">
    <name type="scientific">Eiseniibacteriota bacterium</name>
    <dbReference type="NCBI Taxonomy" id="2212470"/>
    <lineage>
        <taxon>Bacteria</taxon>
        <taxon>Candidatus Eiseniibacteriota</taxon>
    </lineage>
</organism>
<name>A0A956RRA7_UNCEI</name>
<dbReference type="SUPFAM" id="SSF52540">
    <property type="entry name" value="P-loop containing nucleoside triphosphate hydrolases"/>
    <property type="match status" value="1"/>
</dbReference>
<dbReference type="AlphaFoldDB" id="A0A956RRA7"/>
<keyword evidence="2" id="KW-0547">Nucleotide-binding</keyword>
<evidence type="ECO:0000259" key="1">
    <source>
        <dbReference type="Pfam" id="PF00005"/>
    </source>
</evidence>
<feature type="domain" description="ABC transporter" evidence="1">
    <location>
        <begin position="25"/>
        <end position="64"/>
    </location>
</feature>
<dbReference type="PANTHER" id="PTHR43394">
    <property type="entry name" value="ATP-DEPENDENT PERMEASE MDL1, MITOCHONDRIAL"/>
    <property type="match status" value="1"/>
</dbReference>
<proteinExistence type="predicted"/>
<comment type="caution">
    <text evidence="2">The sequence shown here is derived from an EMBL/GenBank/DDBJ whole genome shotgun (WGS) entry which is preliminary data.</text>
</comment>
<evidence type="ECO:0000313" key="3">
    <source>
        <dbReference type="Proteomes" id="UP000697710"/>
    </source>
</evidence>
<dbReference type="InterPro" id="IPR027417">
    <property type="entry name" value="P-loop_NTPase"/>
</dbReference>